<evidence type="ECO:0000313" key="3">
    <source>
        <dbReference type="EMBL" id="RZU42227.1"/>
    </source>
</evidence>
<evidence type="ECO:0000256" key="1">
    <source>
        <dbReference type="SAM" id="Phobius"/>
    </source>
</evidence>
<keyword evidence="1" id="KW-0472">Membrane</keyword>
<dbReference type="InterPro" id="IPR025668">
    <property type="entry name" value="Tnp_DDE_dom"/>
</dbReference>
<reference evidence="3 4" key="1">
    <citation type="submission" date="2019-02" db="EMBL/GenBank/DDBJ databases">
        <title>Genomic Encyclopedia of Archaeal and Bacterial Type Strains, Phase II (KMG-II): from individual species to whole genera.</title>
        <authorList>
            <person name="Goeker M."/>
        </authorList>
    </citation>
    <scope>NUCLEOTIDE SEQUENCE [LARGE SCALE GENOMIC DNA]</scope>
    <source>
        <strain evidence="3 4">DSM 18101</strain>
    </source>
</reference>
<keyword evidence="4" id="KW-1185">Reference proteome</keyword>
<proteinExistence type="predicted"/>
<feature type="transmembrane region" description="Helical" evidence="1">
    <location>
        <begin position="45"/>
        <end position="66"/>
    </location>
</feature>
<keyword evidence="1" id="KW-0812">Transmembrane</keyword>
<keyword evidence="1" id="KW-1133">Transmembrane helix</keyword>
<dbReference type="AlphaFoldDB" id="A0A4Q7YWM2"/>
<sequence length="70" mass="8333">MNWYGRVQAHGGQTWLRPAAAPMVVERSFAWAARFRRLVRDYERLSQTLAAFHYFAFACLMLSRIFKMLY</sequence>
<comment type="caution">
    <text evidence="3">The sequence shown here is derived from an EMBL/GenBank/DDBJ whole genome shotgun (WGS) entry which is preliminary data.</text>
</comment>
<dbReference type="PANTHER" id="PTHR30007">
    <property type="entry name" value="PHP DOMAIN PROTEIN"/>
    <property type="match status" value="1"/>
</dbReference>
<feature type="domain" description="Transposase DDE" evidence="2">
    <location>
        <begin position="19"/>
        <end position="62"/>
    </location>
</feature>
<dbReference type="Proteomes" id="UP000292958">
    <property type="component" value="Unassembled WGS sequence"/>
</dbReference>
<evidence type="ECO:0000259" key="2">
    <source>
        <dbReference type="Pfam" id="PF13586"/>
    </source>
</evidence>
<gene>
    <name evidence="3" type="ORF">BDD14_3780</name>
</gene>
<name>A0A4Q7YWM2_9BACT</name>
<evidence type="ECO:0000313" key="4">
    <source>
        <dbReference type="Proteomes" id="UP000292958"/>
    </source>
</evidence>
<dbReference type="Pfam" id="PF13586">
    <property type="entry name" value="DDE_Tnp_1_2"/>
    <property type="match status" value="1"/>
</dbReference>
<protein>
    <submittedName>
        <fullName evidence="3">DDE family transposase</fullName>
    </submittedName>
</protein>
<accession>A0A4Q7YWM2</accession>
<dbReference type="PANTHER" id="PTHR30007:SF0">
    <property type="entry name" value="TRANSPOSASE"/>
    <property type="match status" value="1"/>
</dbReference>
<organism evidence="3 4">
    <name type="scientific">Edaphobacter modestus</name>
    <dbReference type="NCBI Taxonomy" id="388466"/>
    <lineage>
        <taxon>Bacteria</taxon>
        <taxon>Pseudomonadati</taxon>
        <taxon>Acidobacteriota</taxon>
        <taxon>Terriglobia</taxon>
        <taxon>Terriglobales</taxon>
        <taxon>Acidobacteriaceae</taxon>
        <taxon>Edaphobacter</taxon>
    </lineage>
</organism>
<dbReference type="EMBL" id="SHKW01000001">
    <property type="protein sequence ID" value="RZU42227.1"/>
    <property type="molecule type" value="Genomic_DNA"/>
</dbReference>